<dbReference type="Proteomes" id="UP000698800">
    <property type="component" value="Unassembled WGS sequence"/>
</dbReference>
<evidence type="ECO:0000256" key="9">
    <source>
        <dbReference type="SAM" id="MobiDB-lite"/>
    </source>
</evidence>
<dbReference type="GO" id="GO:0000783">
    <property type="term" value="C:nuclear telomere cap complex"/>
    <property type="evidence" value="ECO:0007669"/>
    <property type="project" value="TreeGrafter"/>
</dbReference>
<keyword evidence="6" id="KW-0779">Telomere</keyword>
<evidence type="ECO:0000313" key="12">
    <source>
        <dbReference type="Proteomes" id="UP000698800"/>
    </source>
</evidence>
<feature type="region of interest" description="Disordered" evidence="9">
    <location>
        <begin position="265"/>
        <end position="335"/>
    </location>
</feature>
<comment type="caution">
    <text evidence="11">The sequence shown here is derived from an EMBL/GenBank/DDBJ whole genome shotgun (WGS) entry which is preliminary data.</text>
</comment>
<evidence type="ECO:0000256" key="5">
    <source>
        <dbReference type="ARBA" id="ARBA00022454"/>
    </source>
</evidence>
<organism evidence="11 12">
    <name type="scientific">Glutinoglossum americanum</name>
    <dbReference type="NCBI Taxonomy" id="1670608"/>
    <lineage>
        <taxon>Eukaryota</taxon>
        <taxon>Fungi</taxon>
        <taxon>Dikarya</taxon>
        <taxon>Ascomycota</taxon>
        <taxon>Pezizomycotina</taxon>
        <taxon>Geoglossomycetes</taxon>
        <taxon>Geoglossales</taxon>
        <taxon>Geoglossaceae</taxon>
        <taxon>Glutinoglossum</taxon>
    </lineage>
</organism>
<evidence type="ECO:0000256" key="3">
    <source>
        <dbReference type="ARBA" id="ARBA00008442"/>
    </source>
</evidence>
<dbReference type="SUPFAM" id="SSF50249">
    <property type="entry name" value="Nucleic acid-binding proteins"/>
    <property type="match status" value="2"/>
</dbReference>
<dbReference type="AlphaFoldDB" id="A0A9P8KXL8"/>
<sequence>MATDSVPPRGFTALDAANTILNKDLNVIGVVTDFLPPGSTRGKDCQCTFTLCDLSSSTGQLVKFFRKTIGELPQIRGNGDVVILRQVQALGSHKFSLIKDVQNSKFYDVVGQVVKTFPSNGGGFEVYVSDYTPNENLFNYEWSPPPSSDDYGGPGDEYGYVGRRTNQSWPGPYGKLTLRVTLWPPHSTFAQSTINEGDYIELANIRIKFDQRAQLEGVIHGDRRYPDRICVQLLDKKDRRCLEVLRRKRAYGKKFEKQKGDFLAEVGKPLKRQNEDDSEGSDTARKRKRKRRNEERKAAQNAEENQAPRRNQTKEARDLARRGRKEEVKNERENEIAATSLRSEVNKRGKLDYAPVGPAPWAILTPHLVLCAHAATPITPVSQIIAGTGRTTTTGTNITLDLPFQNVCCRAKVRVIDFFPPNIEDFAVPCDEFEDLSDNSDEESDRDDGQRRQIKGGLRRVDTWEWIFCLLVEDATSKNKTGSGEKRETMKVIVADRDAECLLKMDAKDLRKNPDTLNLLREKLFILWGDLQERKSNPTGSALRELDPNNDIRPVSDTAAKDDGSVVRAGLTQSSAKVFECCIKEYGVLDKKRRQKGDATRGGDADYSEEMWLRRFRMFGTTINAP</sequence>
<dbReference type="SMART" id="SM00976">
    <property type="entry name" value="Telo_bind"/>
    <property type="match status" value="1"/>
</dbReference>
<gene>
    <name evidence="11" type="ORF">FGG08_006315</name>
</gene>
<keyword evidence="5" id="KW-0158">Chromosome</keyword>
<dbReference type="EMBL" id="JAGHQL010000177">
    <property type="protein sequence ID" value="KAH0536852.1"/>
    <property type="molecule type" value="Genomic_DNA"/>
</dbReference>
<dbReference type="InterPro" id="IPR011564">
    <property type="entry name" value="Telomer_end-bd_POT1/Cdc13"/>
</dbReference>
<dbReference type="GO" id="GO:0010521">
    <property type="term" value="F:telomerase inhibitor activity"/>
    <property type="evidence" value="ECO:0007669"/>
    <property type="project" value="TreeGrafter"/>
</dbReference>
<evidence type="ECO:0000259" key="10">
    <source>
        <dbReference type="SMART" id="SM00976"/>
    </source>
</evidence>
<evidence type="ECO:0000256" key="4">
    <source>
        <dbReference type="ARBA" id="ARBA00015253"/>
    </source>
</evidence>
<dbReference type="GO" id="GO:0032210">
    <property type="term" value="P:regulation of telomere maintenance via telomerase"/>
    <property type="evidence" value="ECO:0007669"/>
    <property type="project" value="TreeGrafter"/>
</dbReference>
<feature type="domain" description="Telomeric single stranded DNA binding POT1/Cdc13" evidence="10">
    <location>
        <begin position="11"/>
        <end position="143"/>
    </location>
</feature>
<evidence type="ECO:0000256" key="1">
    <source>
        <dbReference type="ARBA" id="ARBA00004123"/>
    </source>
</evidence>
<comment type="similarity">
    <text evidence="3">Belongs to the telombin family.</text>
</comment>
<dbReference type="GO" id="GO:0016233">
    <property type="term" value="P:telomere capping"/>
    <property type="evidence" value="ECO:0007669"/>
    <property type="project" value="TreeGrafter"/>
</dbReference>
<dbReference type="PANTHER" id="PTHR14513:SF0">
    <property type="entry name" value="PROTECTION OF TELOMERES PROTEIN 1"/>
    <property type="match status" value="1"/>
</dbReference>
<evidence type="ECO:0000256" key="7">
    <source>
        <dbReference type="ARBA" id="ARBA00023125"/>
    </source>
</evidence>
<protein>
    <recommendedName>
        <fullName evidence="4">Protection of telomeres protein 1</fullName>
    </recommendedName>
</protein>
<feature type="compositionally biased region" description="Basic and acidic residues" evidence="9">
    <location>
        <begin position="312"/>
        <end position="335"/>
    </location>
</feature>
<keyword evidence="7" id="KW-0238">DNA-binding</keyword>
<dbReference type="GO" id="GO:0098505">
    <property type="term" value="F:G-rich strand telomeric DNA binding"/>
    <property type="evidence" value="ECO:0007669"/>
    <property type="project" value="TreeGrafter"/>
</dbReference>
<keyword evidence="8" id="KW-0539">Nucleus</keyword>
<reference evidence="11" key="1">
    <citation type="submission" date="2021-03" db="EMBL/GenBank/DDBJ databases">
        <title>Comparative genomics and phylogenomic investigation of the class Geoglossomycetes provide insights into ecological specialization and systematics.</title>
        <authorList>
            <person name="Melie T."/>
            <person name="Pirro S."/>
            <person name="Miller A.N."/>
            <person name="Quandt A."/>
        </authorList>
    </citation>
    <scope>NUCLEOTIDE SEQUENCE</scope>
    <source>
        <strain evidence="11">GBOQ0MN5Z8</strain>
    </source>
</reference>
<accession>A0A9P8KXL8</accession>
<dbReference type="InterPro" id="IPR012340">
    <property type="entry name" value="NA-bd_OB-fold"/>
</dbReference>
<proteinExistence type="inferred from homology"/>
<keyword evidence="12" id="KW-1185">Reference proteome</keyword>
<dbReference type="InterPro" id="IPR032042">
    <property type="entry name" value="POT1PC"/>
</dbReference>
<evidence type="ECO:0000313" key="11">
    <source>
        <dbReference type="EMBL" id="KAH0536852.1"/>
    </source>
</evidence>
<comment type="subcellular location">
    <subcellularLocation>
        <location evidence="2">Chromosome</location>
        <location evidence="2">Telomere</location>
    </subcellularLocation>
    <subcellularLocation>
        <location evidence="1">Nucleus</location>
    </subcellularLocation>
</comment>
<name>A0A9P8KXL8_9PEZI</name>
<dbReference type="OrthoDB" id="2186770at2759"/>
<evidence type="ECO:0000256" key="2">
    <source>
        <dbReference type="ARBA" id="ARBA00004574"/>
    </source>
</evidence>
<evidence type="ECO:0000256" key="8">
    <source>
        <dbReference type="ARBA" id="ARBA00023242"/>
    </source>
</evidence>
<evidence type="ECO:0000256" key="6">
    <source>
        <dbReference type="ARBA" id="ARBA00022895"/>
    </source>
</evidence>
<dbReference type="Gene3D" id="2.40.50.140">
    <property type="entry name" value="Nucleic acid-binding proteins"/>
    <property type="match status" value="1"/>
</dbReference>
<dbReference type="InterPro" id="IPR028389">
    <property type="entry name" value="POT1"/>
</dbReference>
<dbReference type="PANTHER" id="PTHR14513">
    <property type="entry name" value="PROTECTION OF TELOMERES 1"/>
    <property type="match status" value="1"/>
</dbReference>
<dbReference type="Pfam" id="PF16686">
    <property type="entry name" value="POT1PC"/>
    <property type="match status" value="1"/>
</dbReference>
<dbReference type="FunFam" id="2.40.50.140:FF:000303">
    <property type="entry name" value="Protection of telomeres protein 1"/>
    <property type="match status" value="1"/>
</dbReference>